<reference evidence="3" key="1">
    <citation type="submission" date="2020-06" db="EMBL/GenBank/DDBJ databases">
        <authorList>
            <consortium name="Plant Systems Biology data submission"/>
        </authorList>
    </citation>
    <scope>NUCLEOTIDE SEQUENCE</scope>
    <source>
        <strain evidence="3">D6</strain>
    </source>
</reference>
<dbReference type="PANTHER" id="PTHR23525">
    <property type="entry name" value="TRANSPORTER, PUTATIVE-RELATED"/>
    <property type="match status" value="1"/>
</dbReference>
<feature type="compositionally biased region" description="Polar residues" evidence="1">
    <location>
        <begin position="257"/>
        <end position="274"/>
    </location>
</feature>
<sequence length="577" mass="62995">MAQDELHEVTAPSSTAGDSNQLGTPTNATSQRQRDPTEIVPDEPQQHQHHHMNRNIRFTLFYTIIAFAGRSIWNQSVLATYVFLLTNENPEAVGFITAVMGISQLLASIPTGYVADKYRRDVMLKVASAVGLLAICFTLLEMYASQNSYTFLVVALAIWGVFWGIANTSLGALFADSIADGDRSYYFTQRSILINLGNTVGPSMALAMFFFLGDHWTVHDCAVVMSFGQAVCLPAVLLLALFSDDEVPACGQERHNSASASEVPSAQQQETNQQGSLADMIEPLLPASPAGGQHQQPKIQLIGCPEADVVENSADVENDLLLNDHGTAPSSSSSCAQQSAEENVEFFFCCVPKHRVAPVLISMADLTSGLASGMSIRYFPIFFVKRLHLSPVHVQVLYLLAPLLQACLMRSGQHFSKQYGRCQVTVAHKWIGITFMMLLVIFAHLNLPAWIICVVYVLRTAFMNSTTPLTKSVLMDNVPTHERGRWSVLESVNMFSWSGSAAFGGFLVSLHGLLFNFCVTATMQFLATLPVIALALTVNVDEGRVNSTAGGLQQQQSSVASSSEQEERSQSARPTRD</sequence>
<evidence type="ECO:0000313" key="3">
    <source>
        <dbReference type="EMBL" id="CAB9528107.1"/>
    </source>
</evidence>
<gene>
    <name evidence="3" type="ORF">SEMRO_2148_G316560.1</name>
</gene>
<dbReference type="SUPFAM" id="SSF103473">
    <property type="entry name" value="MFS general substrate transporter"/>
    <property type="match status" value="1"/>
</dbReference>
<dbReference type="InterPro" id="IPR011701">
    <property type="entry name" value="MFS"/>
</dbReference>
<feature type="transmembrane region" description="Helical" evidence="2">
    <location>
        <begin position="495"/>
        <end position="519"/>
    </location>
</feature>
<dbReference type="EMBL" id="CAICTM010002146">
    <property type="protein sequence ID" value="CAB9528107.1"/>
    <property type="molecule type" value="Genomic_DNA"/>
</dbReference>
<feature type="transmembrane region" description="Helical" evidence="2">
    <location>
        <begin position="56"/>
        <end position="73"/>
    </location>
</feature>
<keyword evidence="4" id="KW-1185">Reference proteome</keyword>
<evidence type="ECO:0000313" key="4">
    <source>
        <dbReference type="Proteomes" id="UP001153069"/>
    </source>
</evidence>
<feature type="transmembrane region" description="Helical" evidence="2">
    <location>
        <begin position="430"/>
        <end position="458"/>
    </location>
</feature>
<dbReference type="OrthoDB" id="541403at2759"/>
<dbReference type="PANTHER" id="PTHR23525:SF1">
    <property type="entry name" value="NODULIN-LIKE DOMAIN-CONTAINING PROTEIN"/>
    <property type="match status" value="1"/>
</dbReference>
<accession>A0A9N8EVV9</accession>
<comment type="caution">
    <text evidence="3">The sequence shown here is derived from an EMBL/GenBank/DDBJ whole genome shotgun (WGS) entry which is preliminary data.</text>
</comment>
<feature type="transmembrane region" description="Helical" evidence="2">
    <location>
        <begin position="122"/>
        <end position="143"/>
    </location>
</feature>
<dbReference type="AlphaFoldDB" id="A0A9N8EVV9"/>
<keyword evidence="2" id="KW-0812">Transmembrane</keyword>
<evidence type="ECO:0000256" key="2">
    <source>
        <dbReference type="SAM" id="Phobius"/>
    </source>
</evidence>
<feature type="compositionally biased region" description="Low complexity" evidence="1">
    <location>
        <begin position="553"/>
        <end position="563"/>
    </location>
</feature>
<dbReference type="GO" id="GO:0022857">
    <property type="term" value="F:transmembrane transporter activity"/>
    <property type="evidence" value="ECO:0007669"/>
    <property type="project" value="InterPro"/>
</dbReference>
<feature type="transmembrane region" description="Helical" evidence="2">
    <location>
        <begin position="224"/>
        <end position="242"/>
    </location>
</feature>
<feature type="compositionally biased region" description="Basic and acidic residues" evidence="1">
    <location>
        <begin position="565"/>
        <end position="577"/>
    </location>
</feature>
<proteinExistence type="predicted"/>
<feature type="transmembrane region" description="Helical" evidence="2">
    <location>
        <begin position="149"/>
        <end position="173"/>
    </location>
</feature>
<feature type="region of interest" description="Disordered" evidence="1">
    <location>
        <begin position="547"/>
        <end position="577"/>
    </location>
</feature>
<organism evidence="3 4">
    <name type="scientific">Seminavis robusta</name>
    <dbReference type="NCBI Taxonomy" id="568900"/>
    <lineage>
        <taxon>Eukaryota</taxon>
        <taxon>Sar</taxon>
        <taxon>Stramenopiles</taxon>
        <taxon>Ochrophyta</taxon>
        <taxon>Bacillariophyta</taxon>
        <taxon>Bacillariophyceae</taxon>
        <taxon>Bacillariophycidae</taxon>
        <taxon>Naviculales</taxon>
        <taxon>Naviculaceae</taxon>
        <taxon>Seminavis</taxon>
    </lineage>
</organism>
<feature type="transmembrane region" description="Helical" evidence="2">
    <location>
        <begin position="93"/>
        <end position="115"/>
    </location>
</feature>
<evidence type="ECO:0000256" key="1">
    <source>
        <dbReference type="SAM" id="MobiDB-lite"/>
    </source>
</evidence>
<feature type="compositionally biased region" description="Polar residues" evidence="1">
    <location>
        <begin position="11"/>
        <end position="31"/>
    </location>
</feature>
<keyword evidence="2" id="KW-1133">Transmembrane helix</keyword>
<dbReference type="Proteomes" id="UP001153069">
    <property type="component" value="Unassembled WGS sequence"/>
</dbReference>
<feature type="transmembrane region" description="Helical" evidence="2">
    <location>
        <begin position="193"/>
        <end position="212"/>
    </location>
</feature>
<dbReference type="Pfam" id="PF07690">
    <property type="entry name" value="MFS_1"/>
    <property type="match status" value="1"/>
</dbReference>
<name>A0A9N8EVV9_9STRA</name>
<feature type="region of interest" description="Disordered" evidence="1">
    <location>
        <begin position="253"/>
        <end position="274"/>
    </location>
</feature>
<dbReference type="Gene3D" id="1.20.1250.20">
    <property type="entry name" value="MFS general substrate transporter like domains"/>
    <property type="match status" value="2"/>
</dbReference>
<keyword evidence="2" id="KW-0472">Membrane</keyword>
<protein>
    <submittedName>
        <fullName evidence="3">Major Facilitator Superfamily MFS</fullName>
    </submittedName>
</protein>
<feature type="region of interest" description="Disordered" evidence="1">
    <location>
        <begin position="1"/>
        <end position="50"/>
    </location>
</feature>
<dbReference type="InterPro" id="IPR036259">
    <property type="entry name" value="MFS_trans_sf"/>
</dbReference>